<gene>
    <name evidence="3" type="ORF">HHL15_15725</name>
</gene>
<keyword evidence="4" id="KW-1185">Reference proteome</keyword>
<organism evidence="3 4">
    <name type="scientific">Zoogloea dura</name>
    <dbReference type="NCBI Taxonomy" id="2728840"/>
    <lineage>
        <taxon>Bacteria</taxon>
        <taxon>Pseudomonadati</taxon>
        <taxon>Pseudomonadota</taxon>
        <taxon>Betaproteobacteria</taxon>
        <taxon>Rhodocyclales</taxon>
        <taxon>Zoogloeaceae</taxon>
        <taxon>Zoogloea</taxon>
    </lineage>
</organism>
<dbReference type="Pfam" id="PF05232">
    <property type="entry name" value="BTP"/>
    <property type="match status" value="2"/>
</dbReference>
<evidence type="ECO:0000256" key="1">
    <source>
        <dbReference type="SAM" id="Phobius"/>
    </source>
</evidence>
<keyword evidence="1" id="KW-0812">Transmembrane</keyword>
<dbReference type="InterPro" id="IPR058208">
    <property type="entry name" value="PACE"/>
</dbReference>
<feature type="domain" description="Chlorhexidine efflux transporter" evidence="2">
    <location>
        <begin position="10"/>
        <end position="73"/>
    </location>
</feature>
<feature type="domain" description="Chlorhexidine efflux transporter" evidence="2">
    <location>
        <begin position="82"/>
        <end position="144"/>
    </location>
</feature>
<sequence length="151" mass="16566">MSASPLPPQRSLVDRLRQVALFEIGGLLLICPPFVWLSGVPVAESAALLLVLALIAALWNAAYNTGFDWIEGRLTGRTADHRPWRLRALHAVGFEGGLLLMTLPVIALWTGMPWLDALIADVGLALAYMVYAFGFNLTYDRFFPIAPSTSR</sequence>
<protein>
    <submittedName>
        <fullName evidence="3">PACE efflux transporter</fullName>
    </submittedName>
</protein>
<feature type="transmembrane region" description="Helical" evidence="1">
    <location>
        <begin position="46"/>
        <end position="67"/>
    </location>
</feature>
<feature type="transmembrane region" description="Helical" evidence="1">
    <location>
        <begin position="88"/>
        <end position="111"/>
    </location>
</feature>
<keyword evidence="1" id="KW-1133">Transmembrane helix</keyword>
<accession>A0A848GCI8</accession>
<evidence type="ECO:0000313" key="3">
    <source>
        <dbReference type="EMBL" id="NML27201.1"/>
    </source>
</evidence>
<dbReference type="EMBL" id="JABBGA010000013">
    <property type="protein sequence ID" value="NML27201.1"/>
    <property type="molecule type" value="Genomic_DNA"/>
</dbReference>
<keyword evidence="1" id="KW-0472">Membrane</keyword>
<proteinExistence type="predicted"/>
<dbReference type="RefSeq" id="WP_169146738.1">
    <property type="nucleotide sequence ID" value="NZ_JABBGA010000013.1"/>
</dbReference>
<dbReference type="Proteomes" id="UP000580043">
    <property type="component" value="Unassembled WGS sequence"/>
</dbReference>
<feature type="transmembrane region" description="Helical" evidence="1">
    <location>
        <begin position="20"/>
        <end position="40"/>
    </location>
</feature>
<comment type="caution">
    <text evidence="3">The sequence shown here is derived from an EMBL/GenBank/DDBJ whole genome shotgun (WGS) entry which is preliminary data.</text>
</comment>
<name>A0A848GCI8_9RHOO</name>
<feature type="transmembrane region" description="Helical" evidence="1">
    <location>
        <begin position="117"/>
        <end position="139"/>
    </location>
</feature>
<evidence type="ECO:0000313" key="4">
    <source>
        <dbReference type="Proteomes" id="UP000580043"/>
    </source>
</evidence>
<dbReference type="NCBIfam" id="NF033664">
    <property type="entry name" value="PACE_transport"/>
    <property type="match status" value="1"/>
</dbReference>
<dbReference type="InterPro" id="IPR007896">
    <property type="entry name" value="BTP_bacteria"/>
</dbReference>
<reference evidence="3 4" key="1">
    <citation type="submission" date="2020-04" db="EMBL/GenBank/DDBJ databases">
        <title>Zoogloea sp. G-4-1-14 isolated from soil.</title>
        <authorList>
            <person name="Dahal R.H."/>
        </authorList>
    </citation>
    <scope>NUCLEOTIDE SEQUENCE [LARGE SCALE GENOMIC DNA]</scope>
    <source>
        <strain evidence="3 4">G-4-1-14</strain>
    </source>
</reference>
<dbReference type="AlphaFoldDB" id="A0A848GCI8"/>
<evidence type="ECO:0000259" key="2">
    <source>
        <dbReference type="Pfam" id="PF05232"/>
    </source>
</evidence>